<evidence type="ECO:0000259" key="8">
    <source>
        <dbReference type="PROSITE" id="PS51651"/>
    </source>
</evidence>
<name>A0ABQ8FDZ9_9FUNG</name>
<feature type="region of interest" description="Disordered" evidence="6">
    <location>
        <begin position="210"/>
        <end position="251"/>
    </location>
</feature>
<dbReference type="EMBL" id="JAFCIX010000204">
    <property type="protein sequence ID" value="KAH6596627.1"/>
    <property type="molecule type" value="Genomic_DNA"/>
</dbReference>
<dbReference type="PROSITE" id="PS51651">
    <property type="entry name" value="DOCKER"/>
    <property type="match status" value="1"/>
</dbReference>
<evidence type="ECO:0000313" key="9">
    <source>
        <dbReference type="EMBL" id="KAH6596627.1"/>
    </source>
</evidence>
<dbReference type="PROSITE" id="PS51650">
    <property type="entry name" value="C2_DOCK"/>
    <property type="match status" value="1"/>
</dbReference>
<feature type="domain" description="DOCKER" evidence="8">
    <location>
        <begin position="1780"/>
        <end position="2353"/>
    </location>
</feature>
<keyword evidence="2" id="KW-0963">Cytoplasm</keyword>
<dbReference type="Gene3D" id="2.60.40.150">
    <property type="entry name" value="C2 domain"/>
    <property type="match status" value="1"/>
</dbReference>
<protein>
    <submittedName>
        <fullName evidence="9">Uncharacterized protein</fullName>
    </submittedName>
</protein>
<reference evidence="9 10" key="1">
    <citation type="submission" date="2021-02" db="EMBL/GenBank/DDBJ databases">
        <title>Variation within the Batrachochytrium salamandrivorans European outbreak.</title>
        <authorList>
            <person name="Kelly M."/>
            <person name="Pasmans F."/>
            <person name="Shea T.P."/>
            <person name="Munoz J.F."/>
            <person name="Carranza S."/>
            <person name="Cuomo C.A."/>
            <person name="Martel A."/>
        </authorList>
    </citation>
    <scope>NUCLEOTIDE SEQUENCE [LARGE SCALE GENOMIC DNA]</scope>
    <source>
        <strain evidence="9 10">AMFP18/2</strain>
    </source>
</reference>
<proteinExistence type="inferred from homology"/>
<dbReference type="PANTHER" id="PTHR45653">
    <property type="entry name" value="DEDICATOR OF CYTOKINESIS"/>
    <property type="match status" value="1"/>
</dbReference>
<evidence type="ECO:0000313" key="10">
    <source>
        <dbReference type="Proteomes" id="UP001648503"/>
    </source>
</evidence>
<dbReference type="InterPro" id="IPR032376">
    <property type="entry name" value="DOCK_N"/>
</dbReference>
<dbReference type="Gene3D" id="1.20.58.740">
    <property type="match status" value="1"/>
</dbReference>
<dbReference type="Pfam" id="PF06920">
    <property type="entry name" value="DHR-2_Lobe_A"/>
    <property type="match status" value="1"/>
</dbReference>
<feature type="region of interest" description="Disordered" evidence="6">
    <location>
        <begin position="20"/>
        <end position="40"/>
    </location>
</feature>
<dbReference type="InterPro" id="IPR027357">
    <property type="entry name" value="DOCKER_dom"/>
</dbReference>
<keyword evidence="10" id="KW-1185">Reference proteome</keyword>
<dbReference type="Pfam" id="PF20421">
    <property type="entry name" value="DHR-2_Lobe_C"/>
    <property type="match status" value="1"/>
</dbReference>
<dbReference type="PANTHER" id="PTHR45653:SF10">
    <property type="entry name" value="MYOBLAST CITY, ISOFORM B"/>
    <property type="match status" value="1"/>
</dbReference>
<accession>A0ABQ8FDZ9</accession>
<evidence type="ECO:0000256" key="1">
    <source>
        <dbReference type="ARBA" id="ARBA00004496"/>
    </source>
</evidence>
<evidence type="ECO:0000256" key="5">
    <source>
        <dbReference type="PROSITE-ProRule" id="PRU00983"/>
    </source>
</evidence>
<evidence type="ECO:0000256" key="2">
    <source>
        <dbReference type="ARBA" id="ARBA00022490"/>
    </source>
</evidence>
<dbReference type="InterPro" id="IPR046769">
    <property type="entry name" value="DOCKER_Lobe_A"/>
</dbReference>
<dbReference type="InterPro" id="IPR042455">
    <property type="entry name" value="DOCK_N_sub1"/>
</dbReference>
<dbReference type="InterPro" id="IPR046773">
    <property type="entry name" value="DOCKER_Lobe_C"/>
</dbReference>
<feature type="compositionally biased region" description="Polar residues" evidence="6">
    <location>
        <begin position="237"/>
        <end position="251"/>
    </location>
</feature>
<feature type="region of interest" description="Disordered" evidence="6">
    <location>
        <begin position="1495"/>
        <end position="1539"/>
    </location>
</feature>
<dbReference type="Pfam" id="PF16172">
    <property type="entry name" value="DOCK_N"/>
    <property type="match status" value="1"/>
</dbReference>
<dbReference type="Gene3D" id="1.25.40.410">
    <property type="match status" value="1"/>
</dbReference>
<keyword evidence="3" id="KW-0597">Phosphoprotein</keyword>
<dbReference type="InterPro" id="IPR026791">
    <property type="entry name" value="DOCK"/>
</dbReference>
<evidence type="ECO:0000256" key="4">
    <source>
        <dbReference type="ARBA" id="ARBA00022658"/>
    </source>
</evidence>
<dbReference type="InterPro" id="IPR027007">
    <property type="entry name" value="C2_DOCK-type_domain"/>
</dbReference>
<sequence>MPDQALQVLAKQLQPQLQQLQQQLQQQQQQHPNPPSWKPLSSSPPIFAIVRSLFVPPAAYLAEPNAKPYLHRLEVGDYIQLLEVNAAWYRGILYPSPRSIAPTIDVCTGPDNSPISSAEPLTSTNNGGLQHVAPAMTVRPCIVPIDFVALVVPNKLLTVTNSSHSASAHIPDGDTAASHARPDTAVHITTASTAEKEEESVVETVVETVVDTGPSSRDAHSPPAVASLTRDDRAADTTPSIPNAASQDTLNTSIAPNQLSIQTSQVSSHHHPPLLVPPYDSLAGVDDPFLDDVAATLREWCVHINSLVIEENYALYPAISNMFRFVSHTRQTLRSHHLSASEIELYRRRIIYQIYLGNSLLNLDTVLFDPVSGALLSDRVLSIIDLHACYNHDNSKPSSSRHQSLEDLHLPGSGVSPLLVQGPVVSQPIPFTRNYSLPALSNSLLSTKKPSSGDFEPLMSSNSHLYMEYKGSTAPFCELGEMVEMFFFIYDATEGKTISEEYLVRLNSNGTPSEERSSLDSTQSSKLATLFSDLSSKDLNNSLMLVCRIVHIRIANVSNNESAFDRALKSGVAVAINVREKLSSVSLVGGASNKISKSGASVSNIKPKFGGHYFVRRQIGIAAMAISDLLKNKSDSSAVPKPFAMRIVLPVSAESDSMHLDNLLSQPELLQSYPHMQAMQIELAVLDSDSPIYVKRSGILEDTFPSCRLNHFGSAGPPIMGHSVGDHRAGVDIASDYLGHSLDPSKNRLKARKRNSLFLTLEEGMFAGVRLSGGRAVQVSVKARSANGDVIRNSFFAGTGEQPTDHFDSIVYAGTASPKWSETLRVDIELSAFKNAHLFFTFRVCTPATGEMAAERFAFAFLPLIKSRYAAITDTVHHLTLYKFDTQLAVPSIYLNYAAGPTIFVPTHLSLSSEDSLTAAADAIAKLPVLKDTFSVSTFLFSTVMTQDSALLNLLNWRQHIAENGGSITQILTDFELIDEMEVVKFMPPILTELMSIIGATLDSKLSYFFPSGNASSIQRYVFEKLVFVLTIATSRRFVKHIDLLGSFFQVNVEGSRVWPIICEQLEQLLRSGAEVKHGKLLRSTIKVIHHITMLIIYSAAEFVPDPTKPERVSSHPHVISVSDTCLARIQALHDGIQYLVSLSHPDHALASQALALQHFSNFAITTSRVFDNARMEKCIASFLMSINTGKPKLKSGRILLLRTMLDRPEFSSHLGKLRKLAAEIVLDALSSSPWVEPIDSMTPPLKEDAVFGQGFPPSSSSFTETVLNLNGLDTEVVVQAISLFKALLRHIQPILHKTKNPGIHQESGLQTDRDIDERRILVIKKEIGKHVWSRIMYAMVTSFLSFYNQSRLVQRDQNKSESEMFVEKDTVTSDSFSQEHKTLCNFGAVVLSFFDLFSIEEIYDLLQCHTLTLGVISTAQLLTQLTQCFRILLQPDVFDRSWLTLNVTVIKTNLTILQIVLSSLCTLYTHIPRDPPMVVKSTLEVGNSEATLGGTEYLADNAPPEMSHSDNLNPRSIPPDNVDSSATLDNAHHPSEHTDITKSSLEACWTEFFLGLLGLMGTPILRLDMAGPLRSRVVQKLDGDIRTDASKLLVDAWSLFNRLISTEQRLLVMPRGFIGLHIDLTFRDHAIMRNATVDVLYGVLKTRFLAEGGFKKIEGDCFDYLHAAIENGDICDFRAGGPFVPNELTHKKEKSQNGADYDSGSLRQTRSQQQSVELFFVAALESRLATEEHSTFVFLARAFLRAINKFVKIIVSHRQLPLNEVDERISSTIRVLRFLKTARRRSFFIKYLHSLFDIHISEGSLVEAAITLKHHADLLNWRNDTTVEPVSVCGFPTWQTEFDCKEQIILHSIQLFSRGQAFERAAELCTLLADEYRYRIWDYANLSSILRFQSKLYDKIASEERCYPSYYRVIFYGNGFSRRITGKQYIYRGEEWEKLSAFCERIQVDYPNSKIISKSGPVGSEIEDSDGRYLQITAVSPVADTRLWEVVPDHTAGMAVHSNGYSGMFGTIGWELEAKSVASTLLKGDKHGHQASETNHNTAGGLPLWLFVPELFVDEPEAKEIIERQNRIPSHLRSYYEHNEVSMFAFSRPIRRIEVSDPTHHPAQEFLELWTEKTILLSEDVFPCMSRRSRVCQVMTFEISPIENAIVAVRSKTKQLLGFEAQFKTLLGSYSTPDASKHSELPILSRMSADSYISNQSRGVRISSSTIPLTSGGVGVSGVSNSATEVRATTENDTYNPIGSVSSATPLPSVNPFTMALNGAVDAPVNGGIPMYKSAFLTAPFLGASYNSSPCRDVLNKAILEHVEVIHHCLAVHNQVVPIQMRPLHDEIVKMFHKNYASEIAQIGLGTHSNLPMPASQNTASQSKPYLTRSSNSGPFIPGRPTVGASIDTASRRILKSSHSMSGDVALSSAGTVFDLDATLLPSSAGLTSLPTPGLKNLRKLSIPQSFSYQIGTAPNSGLGIQTGRHTIHNRHRSLGSVGGVSAGYTPGSFSSAGILYRGIESATSSGFPHSTYILDTTLHPQKASRDNRKQPWSFGNAFSMETPLKQ</sequence>
<dbReference type="Gene3D" id="1.20.1270.350">
    <property type="entry name" value="Dedicator of cytokinesis N-terminal subdomain"/>
    <property type="match status" value="1"/>
</dbReference>
<evidence type="ECO:0000259" key="7">
    <source>
        <dbReference type="PROSITE" id="PS51650"/>
    </source>
</evidence>
<dbReference type="CDD" id="cd11684">
    <property type="entry name" value="DHR2_DOCK"/>
    <property type="match status" value="1"/>
</dbReference>
<organism evidence="9 10">
    <name type="scientific">Batrachochytrium salamandrivorans</name>
    <dbReference type="NCBI Taxonomy" id="1357716"/>
    <lineage>
        <taxon>Eukaryota</taxon>
        <taxon>Fungi</taxon>
        <taxon>Fungi incertae sedis</taxon>
        <taxon>Chytridiomycota</taxon>
        <taxon>Chytridiomycota incertae sedis</taxon>
        <taxon>Chytridiomycetes</taxon>
        <taxon>Rhizophydiales</taxon>
        <taxon>Rhizophydiales incertae sedis</taxon>
        <taxon>Batrachochytrium</taxon>
    </lineage>
</organism>
<feature type="domain" description="C2 DOCK-type" evidence="7">
    <location>
        <begin position="754"/>
        <end position="941"/>
    </location>
</feature>
<keyword evidence="4" id="KW-0344">Guanine-nucleotide releasing factor</keyword>
<dbReference type="InterPro" id="IPR043162">
    <property type="entry name" value="DOCK_C_lobe_C"/>
</dbReference>
<dbReference type="InterPro" id="IPR043161">
    <property type="entry name" value="DOCK_C_lobe_A"/>
</dbReference>
<comment type="caution">
    <text evidence="9">The sequence shown here is derived from an EMBL/GenBank/DDBJ whole genome shotgun (WGS) entry which is preliminary data.</text>
</comment>
<feature type="region of interest" description="Disordered" evidence="6">
    <location>
        <begin position="2526"/>
        <end position="2552"/>
    </location>
</feature>
<comment type="subcellular location">
    <subcellularLocation>
        <location evidence="1">Cytoplasm</location>
    </subcellularLocation>
</comment>
<feature type="compositionally biased region" description="Polar residues" evidence="6">
    <location>
        <begin position="2358"/>
        <end position="2379"/>
    </location>
</feature>
<dbReference type="Proteomes" id="UP001648503">
    <property type="component" value="Unassembled WGS sequence"/>
</dbReference>
<evidence type="ECO:0000256" key="3">
    <source>
        <dbReference type="ARBA" id="ARBA00022553"/>
    </source>
</evidence>
<feature type="region of interest" description="Disordered" evidence="6">
    <location>
        <begin position="2358"/>
        <end position="2387"/>
    </location>
</feature>
<evidence type="ECO:0000256" key="6">
    <source>
        <dbReference type="SAM" id="MobiDB-lite"/>
    </source>
</evidence>
<dbReference type="InterPro" id="IPR035892">
    <property type="entry name" value="C2_domain_sf"/>
</dbReference>
<dbReference type="Pfam" id="PF14429">
    <property type="entry name" value="DOCK-C2"/>
    <property type="match status" value="1"/>
</dbReference>
<gene>
    <name evidence="9" type="ORF">BASA50_004958</name>
</gene>
<feature type="compositionally biased region" description="Low complexity" evidence="6">
    <location>
        <begin position="20"/>
        <end position="30"/>
    </location>
</feature>
<comment type="similarity">
    <text evidence="5">Belongs to the DOCK family.</text>
</comment>